<feature type="compositionally biased region" description="Basic and acidic residues" evidence="6">
    <location>
        <begin position="619"/>
        <end position="635"/>
    </location>
</feature>
<name>A0A2A2LVU8_9BILA</name>
<evidence type="ECO:0000256" key="6">
    <source>
        <dbReference type="SAM" id="MobiDB-lite"/>
    </source>
</evidence>
<feature type="region of interest" description="Disordered" evidence="6">
    <location>
        <begin position="606"/>
        <end position="635"/>
    </location>
</feature>
<keyword evidence="2 4" id="KW-0862">Zinc</keyword>
<evidence type="ECO:0000256" key="1">
    <source>
        <dbReference type="ARBA" id="ARBA00022723"/>
    </source>
</evidence>
<dbReference type="PANTHER" id="PTHR24206">
    <property type="entry name" value="OS06G0237300 PROTEIN"/>
    <property type="match status" value="1"/>
</dbReference>
<sequence>MAEEEDPYAVSSDSDDEAKRKPPPKIQIEGRENDINQLKNAFLTDHKTKLIDEAREEELKRISESSEAKKVKQEFEAGRVSNVDENLEEKLKRMERELVGAGRETLMAAKEKFEKGEGDVQVERTAVDVQGAKNMGRIKAAFAPVPIEDQKDCFVCGTIVYPVERLVIGKYLYHINCVRCVKCQKKLSANNYNFHEGNLLCKVHMLEVFHPELAQGMDAATTEGRTSFIGVLNLNRNSLEDERGGSDDEEYAVSNKPKQLQGVIKSGVTTVADELAQLRSIKEKKGDFETSVKEADRVEKRTKIEEELLEAGRVRANADRFLTGAANEKDDEDKPKKEELKFDTVGEIKNKWRTGGVETAEQREAAERKELEMLKGLSVKDRFKEGMQEGNVEKHWDQSELNTSGIAEARKSFLDGQAYQGAAVERTTVDQVDVQLGNIKAAFEKGAVDEADMTPEERAEMKRKEIEAEFLRYKVARKIAAEKAKDEPEEEQQEKGGLDVEIKMAGKAREKFRQIDASGAQPLAPGQPTAKMGPSKWDKQGDGSTAEVINRREVQADDEAEDPDAYDVKNLMNKFKNIGESSNKAMTSEHRAELEALRSGAKDVKQRFETGNLDDSDVADQRRQQMQEEFERLRQEREDALRRALEEQEAEERERGVLEKEDIGVKAEHASKMTAKWEKITAKEAKKAEKSRMPEKRGNAKFHVLPQPKCSLCQKTVYRAEQFQCFSNLYHLNCFRCHICKQALRVERVQRSKEGLLFCNTHFKEYEKCAEKLRLLATNNEENNNDANLNRSKA</sequence>
<comment type="caution">
    <text evidence="8">The sequence shown here is derived from an EMBL/GenBank/DDBJ whole genome shotgun (WGS) entry which is preliminary data.</text>
</comment>
<feature type="domain" description="LIM zinc-binding" evidence="7">
    <location>
        <begin position="151"/>
        <end position="211"/>
    </location>
</feature>
<proteinExistence type="predicted"/>
<evidence type="ECO:0000256" key="2">
    <source>
        <dbReference type="ARBA" id="ARBA00022833"/>
    </source>
</evidence>
<dbReference type="AlphaFoldDB" id="A0A2A2LVU8"/>
<dbReference type="STRING" id="2018661.A0A2A2LVU8"/>
<dbReference type="SUPFAM" id="SSF57716">
    <property type="entry name" value="Glucocorticoid receptor-like (DNA-binding domain)"/>
    <property type="match status" value="3"/>
</dbReference>
<evidence type="ECO:0000256" key="3">
    <source>
        <dbReference type="ARBA" id="ARBA00023038"/>
    </source>
</evidence>
<reference evidence="8 9" key="1">
    <citation type="journal article" date="2017" name="Curr. Biol.">
        <title>Genome architecture and evolution of a unichromosomal asexual nematode.</title>
        <authorList>
            <person name="Fradin H."/>
            <person name="Zegar C."/>
            <person name="Gutwein M."/>
            <person name="Lucas J."/>
            <person name="Kovtun M."/>
            <person name="Corcoran D."/>
            <person name="Baugh L.R."/>
            <person name="Kiontke K."/>
            <person name="Gunsalus K."/>
            <person name="Fitch D.H."/>
            <person name="Piano F."/>
        </authorList>
    </citation>
    <scope>NUCLEOTIDE SEQUENCE [LARGE SCALE GENOMIC DNA]</scope>
    <source>
        <strain evidence="8">PF1309</strain>
    </source>
</reference>
<dbReference type="OrthoDB" id="1679758at2759"/>
<accession>A0A2A2LVU8</accession>
<feature type="region of interest" description="Disordered" evidence="6">
    <location>
        <begin position="1"/>
        <end position="33"/>
    </location>
</feature>
<protein>
    <recommendedName>
        <fullName evidence="7">LIM zinc-binding domain-containing protein</fullName>
    </recommendedName>
</protein>
<dbReference type="GO" id="GO:0046872">
    <property type="term" value="F:metal ion binding"/>
    <property type="evidence" value="ECO:0007669"/>
    <property type="project" value="UniProtKB-KW"/>
</dbReference>
<dbReference type="Gene3D" id="2.10.110.10">
    <property type="entry name" value="Cysteine Rich Protein"/>
    <property type="match status" value="2"/>
</dbReference>
<dbReference type="CDD" id="cd09358">
    <property type="entry name" value="LIM_Mical_like"/>
    <property type="match status" value="2"/>
</dbReference>
<evidence type="ECO:0000313" key="9">
    <source>
        <dbReference type="Proteomes" id="UP000218231"/>
    </source>
</evidence>
<feature type="domain" description="LIM zinc-binding" evidence="7">
    <location>
        <begin position="708"/>
        <end position="769"/>
    </location>
</feature>
<feature type="compositionally biased region" description="Basic and acidic residues" evidence="6">
    <location>
        <begin position="493"/>
        <end position="514"/>
    </location>
</feature>
<keyword evidence="1 4" id="KW-0479">Metal-binding</keyword>
<dbReference type="PROSITE" id="PS00478">
    <property type="entry name" value="LIM_DOMAIN_1"/>
    <property type="match status" value="2"/>
</dbReference>
<keyword evidence="3 4" id="KW-0440">LIM domain</keyword>
<feature type="compositionally biased region" description="Acidic residues" evidence="6">
    <location>
        <begin position="556"/>
        <end position="565"/>
    </location>
</feature>
<dbReference type="EMBL" id="LIAE01006382">
    <property type="protein sequence ID" value="PAV90293.1"/>
    <property type="molecule type" value="Genomic_DNA"/>
</dbReference>
<gene>
    <name evidence="8" type="ORF">WR25_25135</name>
</gene>
<keyword evidence="5" id="KW-0175">Coiled coil</keyword>
<organism evidence="8 9">
    <name type="scientific">Diploscapter pachys</name>
    <dbReference type="NCBI Taxonomy" id="2018661"/>
    <lineage>
        <taxon>Eukaryota</taxon>
        <taxon>Metazoa</taxon>
        <taxon>Ecdysozoa</taxon>
        <taxon>Nematoda</taxon>
        <taxon>Chromadorea</taxon>
        <taxon>Rhabditida</taxon>
        <taxon>Rhabditina</taxon>
        <taxon>Rhabditomorpha</taxon>
        <taxon>Rhabditoidea</taxon>
        <taxon>Rhabditidae</taxon>
        <taxon>Diploscapter</taxon>
    </lineage>
</organism>
<evidence type="ECO:0000256" key="4">
    <source>
        <dbReference type="PROSITE-ProRule" id="PRU00125"/>
    </source>
</evidence>
<dbReference type="InterPro" id="IPR001781">
    <property type="entry name" value="Znf_LIM"/>
</dbReference>
<evidence type="ECO:0000313" key="8">
    <source>
        <dbReference type="EMBL" id="PAV90293.1"/>
    </source>
</evidence>
<evidence type="ECO:0000256" key="5">
    <source>
        <dbReference type="SAM" id="Coils"/>
    </source>
</evidence>
<dbReference type="Pfam" id="PF00412">
    <property type="entry name" value="LIM"/>
    <property type="match status" value="2"/>
</dbReference>
<dbReference type="SMART" id="SM00132">
    <property type="entry name" value="LIM"/>
    <property type="match status" value="2"/>
</dbReference>
<feature type="region of interest" description="Disordered" evidence="6">
    <location>
        <begin position="481"/>
        <end position="565"/>
    </location>
</feature>
<evidence type="ECO:0000259" key="7">
    <source>
        <dbReference type="PROSITE" id="PS50023"/>
    </source>
</evidence>
<dbReference type="Proteomes" id="UP000218231">
    <property type="component" value="Unassembled WGS sequence"/>
</dbReference>
<dbReference type="PROSITE" id="PS50023">
    <property type="entry name" value="LIM_DOMAIN_2"/>
    <property type="match status" value="2"/>
</dbReference>
<keyword evidence="9" id="KW-1185">Reference proteome</keyword>
<feature type="coiled-coil region" evidence="5">
    <location>
        <begin position="77"/>
        <end position="104"/>
    </location>
</feature>